<sequence>MEGEVLQLQWMDHTRIFSQAVTALRGKSCYTDATLACEGKFYPVHKFVLSTCSDYFTCIFEYTPCVNPVVVINNIASKDLEAILDFMYCGEISIRESQI</sequence>
<feature type="non-terminal residue" evidence="3">
    <location>
        <position position="99"/>
    </location>
</feature>
<name>A0AAV2SHG3_MEGNR</name>
<dbReference type="InterPro" id="IPR051095">
    <property type="entry name" value="Dros_DevTransReg"/>
</dbReference>
<dbReference type="Proteomes" id="UP001497623">
    <property type="component" value="Unassembled WGS sequence"/>
</dbReference>
<dbReference type="GO" id="GO:0006357">
    <property type="term" value="P:regulation of transcription by RNA polymerase II"/>
    <property type="evidence" value="ECO:0007669"/>
    <property type="project" value="TreeGrafter"/>
</dbReference>
<reference evidence="3 4" key="1">
    <citation type="submission" date="2024-05" db="EMBL/GenBank/DDBJ databases">
        <authorList>
            <person name="Wallberg A."/>
        </authorList>
    </citation>
    <scope>NUCLEOTIDE SEQUENCE [LARGE SCALE GENOMIC DNA]</scope>
</reference>
<dbReference type="Gene3D" id="3.30.710.10">
    <property type="entry name" value="Potassium Channel Kv1.1, Chain A"/>
    <property type="match status" value="1"/>
</dbReference>
<proteinExistence type="predicted"/>
<comment type="caution">
    <text evidence="3">The sequence shown here is derived from an EMBL/GenBank/DDBJ whole genome shotgun (WGS) entry which is preliminary data.</text>
</comment>
<evidence type="ECO:0000256" key="1">
    <source>
        <dbReference type="ARBA" id="ARBA00023242"/>
    </source>
</evidence>
<keyword evidence="4" id="KW-1185">Reference proteome</keyword>
<dbReference type="SUPFAM" id="SSF54695">
    <property type="entry name" value="POZ domain"/>
    <property type="match status" value="1"/>
</dbReference>
<gene>
    <name evidence="3" type="ORF">MNOR_LOCUS37611</name>
</gene>
<dbReference type="PROSITE" id="PS50097">
    <property type="entry name" value="BTB"/>
    <property type="match status" value="1"/>
</dbReference>
<evidence type="ECO:0000313" key="4">
    <source>
        <dbReference type="Proteomes" id="UP001497623"/>
    </source>
</evidence>
<organism evidence="3 4">
    <name type="scientific">Meganyctiphanes norvegica</name>
    <name type="common">Northern krill</name>
    <name type="synonym">Thysanopoda norvegica</name>
    <dbReference type="NCBI Taxonomy" id="48144"/>
    <lineage>
        <taxon>Eukaryota</taxon>
        <taxon>Metazoa</taxon>
        <taxon>Ecdysozoa</taxon>
        <taxon>Arthropoda</taxon>
        <taxon>Crustacea</taxon>
        <taxon>Multicrustacea</taxon>
        <taxon>Malacostraca</taxon>
        <taxon>Eumalacostraca</taxon>
        <taxon>Eucarida</taxon>
        <taxon>Euphausiacea</taxon>
        <taxon>Euphausiidae</taxon>
        <taxon>Meganyctiphanes</taxon>
    </lineage>
</organism>
<feature type="domain" description="BTB" evidence="2">
    <location>
        <begin position="31"/>
        <end position="96"/>
    </location>
</feature>
<dbReference type="SMART" id="SM00225">
    <property type="entry name" value="BTB"/>
    <property type="match status" value="1"/>
</dbReference>
<dbReference type="AlphaFoldDB" id="A0AAV2SHG3"/>
<dbReference type="InterPro" id="IPR000210">
    <property type="entry name" value="BTB/POZ_dom"/>
</dbReference>
<dbReference type="InterPro" id="IPR011333">
    <property type="entry name" value="SKP1/BTB/POZ_sf"/>
</dbReference>
<evidence type="ECO:0000259" key="2">
    <source>
        <dbReference type="PROSITE" id="PS50097"/>
    </source>
</evidence>
<dbReference type="Pfam" id="PF00651">
    <property type="entry name" value="BTB"/>
    <property type="match status" value="1"/>
</dbReference>
<dbReference type="PANTHER" id="PTHR23110:SF109">
    <property type="entry name" value="FI07618P-RELATED"/>
    <property type="match status" value="1"/>
</dbReference>
<dbReference type="EMBL" id="CAXKWB010077442">
    <property type="protein sequence ID" value="CAL4201681.1"/>
    <property type="molecule type" value="Genomic_DNA"/>
</dbReference>
<dbReference type="PANTHER" id="PTHR23110">
    <property type="entry name" value="BTB DOMAIN TRANSCRIPTION FACTOR"/>
    <property type="match status" value="1"/>
</dbReference>
<accession>A0AAV2SHG3</accession>
<keyword evidence="1" id="KW-0539">Nucleus</keyword>
<protein>
    <recommendedName>
        <fullName evidence="2">BTB domain-containing protein</fullName>
    </recommendedName>
</protein>
<evidence type="ECO:0000313" key="3">
    <source>
        <dbReference type="EMBL" id="CAL4201681.1"/>
    </source>
</evidence>
<dbReference type="GO" id="GO:0005634">
    <property type="term" value="C:nucleus"/>
    <property type="evidence" value="ECO:0007669"/>
    <property type="project" value="TreeGrafter"/>
</dbReference>